<dbReference type="EMBL" id="LKTP01000003">
    <property type="protein sequence ID" value="KRG30026.1"/>
    <property type="molecule type" value="Genomic_DNA"/>
</dbReference>
<sequence length="274" mass="31483">MKKLILLGFSLLFCITTMEAQFLKKLKEKVEKKVEHAVTENISNKAAREADKSLNKMWDTKLKNSPIPMGANRVDISEVPQSYDFNWEYQLNMETKDGNIDMTYLLKEDAPYFGMRMPQAEGMFMVLDMNNKLSIMYFSSGENNFITASKIDDLMSSEEETNPYKDTELKKIGTKTILGYECQGYEAETEEHKFTFYLTQEAPISFANMYSAEKSNIPKGWNANWLEEGDALMMEMQMVDKKNANRNANMRCTSLEKKSFSINKDNYASLGASK</sequence>
<evidence type="ECO:0000256" key="1">
    <source>
        <dbReference type="SAM" id="SignalP"/>
    </source>
</evidence>
<dbReference type="Proteomes" id="UP000051643">
    <property type="component" value="Unassembled WGS sequence"/>
</dbReference>
<dbReference type="OrthoDB" id="1524221at2"/>
<dbReference type="RefSeq" id="WP_057481047.1">
    <property type="nucleotide sequence ID" value="NZ_BMWR01000008.1"/>
</dbReference>
<accession>A0A0Q9ZK16</accession>
<protein>
    <recommendedName>
        <fullName evidence="2">DUF4412 domain-containing protein</fullName>
    </recommendedName>
</protein>
<dbReference type="AlphaFoldDB" id="A0A0Q9ZK16"/>
<dbReference type="Pfam" id="PF14371">
    <property type="entry name" value="DUF4412"/>
    <property type="match status" value="1"/>
</dbReference>
<evidence type="ECO:0000313" key="3">
    <source>
        <dbReference type="EMBL" id="KRG30026.1"/>
    </source>
</evidence>
<feature type="signal peptide" evidence="1">
    <location>
        <begin position="1"/>
        <end position="20"/>
    </location>
</feature>
<reference evidence="3" key="1">
    <citation type="submission" date="2015-10" db="EMBL/GenBank/DDBJ databases">
        <title>Draft genome sequence of Salegentibacter mishustinae KCTC 12263.</title>
        <authorList>
            <person name="Lin W."/>
            <person name="Zheng Q."/>
        </authorList>
    </citation>
    <scope>NUCLEOTIDE SEQUENCE [LARGE SCALE GENOMIC DNA]</scope>
    <source>
        <strain evidence="3">KCTC 12263</strain>
    </source>
</reference>
<gene>
    <name evidence="3" type="ORF">APR42_14760</name>
</gene>
<feature type="chain" id="PRO_5006389579" description="DUF4412 domain-containing protein" evidence="1">
    <location>
        <begin position="21"/>
        <end position="274"/>
    </location>
</feature>
<keyword evidence="4" id="KW-1185">Reference proteome</keyword>
<organism evidence="3 4">
    <name type="scientific">Salegentibacter mishustinae</name>
    <dbReference type="NCBI Taxonomy" id="270918"/>
    <lineage>
        <taxon>Bacteria</taxon>
        <taxon>Pseudomonadati</taxon>
        <taxon>Bacteroidota</taxon>
        <taxon>Flavobacteriia</taxon>
        <taxon>Flavobacteriales</taxon>
        <taxon>Flavobacteriaceae</taxon>
        <taxon>Salegentibacter</taxon>
    </lineage>
</organism>
<proteinExistence type="predicted"/>
<evidence type="ECO:0000313" key="4">
    <source>
        <dbReference type="Proteomes" id="UP000051643"/>
    </source>
</evidence>
<dbReference type="InterPro" id="IPR025524">
    <property type="entry name" value="DUF4412"/>
</dbReference>
<feature type="domain" description="DUF4412" evidence="2">
    <location>
        <begin position="89"/>
        <end position="260"/>
    </location>
</feature>
<keyword evidence="1" id="KW-0732">Signal</keyword>
<dbReference type="STRING" id="270918.APR42_14760"/>
<name>A0A0Q9ZK16_9FLAO</name>
<evidence type="ECO:0000259" key="2">
    <source>
        <dbReference type="Pfam" id="PF14371"/>
    </source>
</evidence>
<comment type="caution">
    <text evidence="3">The sequence shown here is derived from an EMBL/GenBank/DDBJ whole genome shotgun (WGS) entry which is preliminary data.</text>
</comment>